<dbReference type="PANTHER" id="PTHR37162">
    <property type="entry name" value="HAT FAMILY DIMERISATION DOMAINCONTAINING PROTEIN-RELATED"/>
    <property type="match status" value="1"/>
</dbReference>
<keyword evidence="2" id="KW-1185">Reference proteome</keyword>
<evidence type="ECO:0000313" key="2">
    <source>
        <dbReference type="Proteomes" id="UP000694888"/>
    </source>
</evidence>
<proteinExistence type="predicted"/>
<dbReference type="GeneID" id="118478686"/>
<dbReference type="RefSeq" id="XP_035828664.1">
    <property type="nucleotide sequence ID" value="XM_035972771.1"/>
</dbReference>
<feature type="region of interest" description="Disordered" evidence="1">
    <location>
        <begin position="530"/>
        <end position="551"/>
    </location>
</feature>
<gene>
    <name evidence="3" type="primary">LOC118478686</name>
</gene>
<dbReference type="InterPro" id="IPR012337">
    <property type="entry name" value="RNaseH-like_sf"/>
</dbReference>
<feature type="compositionally biased region" description="Basic residues" evidence="1">
    <location>
        <begin position="542"/>
        <end position="551"/>
    </location>
</feature>
<dbReference type="Proteomes" id="UP000694888">
    <property type="component" value="Unplaced"/>
</dbReference>
<dbReference type="SUPFAM" id="SSF53098">
    <property type="entry name" value="Ribonuclease H-like"/>
    <property type="match status" value="1"/>
</dbReference>
<protein>
    <submittedName>
        <fullName evidence="3">Uncharacterized protein LOC118478686</fullName>
    </submittedName>
</protein>
<dbReference type="PANTHER" id="PTHR37162:SF1">
    <property type="entry name" value="BED-TYPE DOMAIN-CONTAINING PROTEIN"/>
    <property type="match status" value="1"/>
</dbReference>
<sequence>MTVVNADTVYSAVINKFKDDDICLTNIVSVLSDSAAYMRGSKNGFQAKLKESVPEILDIDGDVCHHLHNIVKTFMTHLDPENYTAKLLGDIHRDFSLSADLRDDICQISSLLEKPPLLPIEFAGHRWMSLMDATSRLLDILDQITLFYFAWAPQNKKEKYSKIATEIMKKLPAWKRYLIFSILRKLKAKNLTMFGKARKSRIVCKVFESRSKMLFLCKAVKFLTPLFKNCILALEKGIPKVHKLYDKILEAFTQFLACYVKPEVLNAPRSSVKSIDLENKDHYLPSKQMTVGSESSSLLKDMPDSDRKSMLMLEKVNKAFVCTGIYMKSKLPLENKLIIALSSLDPIVRRHSTTKAMMKELNKLIHLPETDDFLRQLNSYHIDNELPDVEASFKLELDEFWNTVIKKYPAMTDMVKKCLSLFTGPKVEQSFSLLNNVLDSTSNRMAISTAEAYQRVKYFLLAEKTTSVSHFYRDDIKFSPVDQSLCHHIQSARVRANKRAAEVKKTTHSESALARADAERHAILGIVGATSKKRPAADGTHKPAKRIKKSL</sequence>
<evidence type="ECO:0000256" key="1">
    <source>
        <dbReference type="SAM" id="MobiDB-lite"/>
    </source>
</evidence>
<name>A0ABM1W1X1_APLCA</name>
<reference evidence="3" key="1">
    <citation type="submission" date="2025-08" db="UniProtKB">
        <authorList>
            <consortium name="RefSeq"/>
        </authorList>
    </citation>
    <scope>IDENTIFICATION</scope>
</reference>
<evidence type="ECO:0000313" key="3">
    <source>
        <dbReference type="RefSeq" id="XP_035828664.1"/>
    </source>
</evidence>
<organism evidence="2 3">
    <name type="scientific">Aplysia californica</name>
    <name type="common">California sea hare</name>
    <dbReference type="NCBI Taxonomy" id="6500"/>
    <lineage>
        <taxon>Eukaryota</taxon>
        <taxon>Metazoa</taxon>
        <taxon>Spiralia</taxon>
        <taxon>Lophotrochozoa</taxon>
        <taxon>Mollusca</taxon>
        <taxon>Gastropoda</taxon>
        <taxon>Heterobranchia</taxon>
        <taxon>Euthyneura</taxon>
        <taxon>Tectipleura</taxon>
        <taxon>Aplysiida</taxon>
        <taxon>Aplysioidea</taxon>
        <taxon>Aplysiidae</taxon>
        <taxon>Aplysia</taxon>
    </lineage>
</organism>
<accession>A0ABM1W1X1</accession>